<protein>
    <submittedName>
        <fullName evidence="2">Uncharacterized protein</fullName>
    </submittedName>
</protein>
<dbReference type="Proteomes" id="UP000887574">
    <property type="component" value="Unplaced"/>
</dbReference>
<sequence>MTAHLPDEVLCDIVGFFSKETCVNDKTLYFDKVCGKMNALVVDNLVGSTQFVAIKQMVDILIIVIDSVKQVPSNTDNDFANYNIWTKSREAFVAAFEAIARLQGSPRVEGRHLWLLYSLLNVAFLLLEVSSDEEVVLEKIII</sequence>
<reference evidence="2" key="1">
    <citation type="submission" date="2022-11" db="UniProtKB">
        <authorList>
            <consortium name="WormBaseParasite"/>
        </authorList>
    </citation>
    <scope>IDENTIFICATION</scope>
</reference>
<keyword evidence="1" id="KW-1185">Reference proteome</keyword>
<dbReference type="AlphaFoldDB" id="A0A915CMD0"/>
<organism evidence="1 2">
    <name type="scientific">Ditylenchus dipsaci</name>
    <dbReference type="NCBI Taxonomy" id="166011"/>
    <lineage>
        <taxon>Eukaryota</taxon>
        <taxon>Metazoa</taxon>
        <taxon>Ecdysozoa</taxon>
        <taxon>Nematoda</taxon>
        <taxon>Chromadorea</taxon>
        <taxon>Rhabditida</taxon>
        <taxon>Tylenchina</taxon>
        <taxon>Tylenchomorpha</taxon>
        <taxon>Sphaerularioidea</taxon>
        <taxon>Anguinidae</taxon>
        <taxon>Anguininae</taxon>
        <taxon>Ditylenchus</taxon>
    </lineage>
</organism>
<accession>A0A915CMD0</accession>
<evidence type="ECO:0000313" key="2">
    <source>
        <dbReference type="WBParaSite" id="jg10162"/>
    </source>
</evidence>
<dbReference type="WBParaSite" id="jg10162">
    <property type="protein sequence ID" value="jg10162"/>
    <property type="gene ID" value="jg10162"/>
</dbReference>
<proteinExistence type="predicted"/>
<evidence type="ECO:0000313" key="1">
    <source>
        <dbReference type="Proteomes" id="UP000887574"/>
    </source>
</evidence>
<name>A0A915CMD0_9BILA</name>